<dbReference type="PROSITE" id="PS51846">
    <property type="entry name" value="CNNM"/>
    <property type="match status" value="1"/>
</dbReference>
<dbReference type="PANTHER" id="PTHR22777">
    <property type="entry name" value="HEMOLYSIN-RELATED"/>
    <property type="match status" value="1"/>
</dbReference>
<dbReference type="InterPro" id="IPR016169">
    <property type="entry name" value="FAD-bd_PCMH_sub2"/>
</dbReference>
<evidence type="ECO:0000256" key="7">
    <source>
        <dbReference type="PROSITE-ProRule" id="PRU00703"/>
    </source>
</evidence>
<dbReference type="SMART" id="SM00116">
    <property type="entry name" value="CBS"/>
    <property type="match status" value="2"/>
</dbReference>
<evidence type="ECO:0000256" key="2">
    <source>
        <dbReference type="ARBA" id="ARBA00022692"/>
    </source>
</evidence>
<feature type="transmembrane region" description="Helical" evidence="9">
    <location>
        <begin position="6"/>
        <end position="32"/>
    </location>
</feature>
<feature type="domain" description="CNNM transmembrane" evidence="11">
    <location>
        <begin position="1"/>
        <end position="193"/>
    </location>
</feature>
<dbReference type="CDD" id="cd04590">
    <property type="entry name" value="CBS_pair_CorC_HlyC_assoc"/>
    <property type="match status" value="1"/>
</dbReference>
<evidence type="ECO:0000256" key="3">
    <source>
        <dbReference type="ARBA" id="ARBA00022737"/>
    </source>
</evidence>
<proteinExistence type="predicted"/>
<dbReference type="InterPro" id="IPR000644">
    <property type="entry name" value="CBS_dom"/>
</dbReference>
<evidence type="ECO:0000256" key="5">
    <source>
        <dbReference type="ARBA" id="ARBA00023122"/>
    </source>
</evidence>
<dbReference type="InterPro" id="IPR036318">
    <property type="entry name" value="FAD-bd_PCMH-like_sf"/>
</dbReference>
<comment type="subcellular location">
    <subcellularLocation>
        <location evidence="1">Membrane</location>
        <topology evidence="1">Multi-pass membrane protein</topology>
    </subcellularLocation>
</comment>
<dbReference type="InterPro" id="IPR002550">
    <property type="entry name" value="CNNM"/>
</dbReference>
<dbReference type="Pfam" id="PF00571">
    <property type="entry name" value="CBS"/>
    <property type="match status" value="2"/>
</dbReference>
<evidence type="ECO:0000256" key="1">
    <source>
        <dbReference type="ARBA" id="ARBA00004141"/>
    </source>
</evidence>
<dbReference type="KEGG" id="mro:MROS_2560"/>
<keyword evidence="6 8" id="KW-0472">Membrane</keyword>
<feature type="domain" description="CBS" evidence="10">
    <location>
        <begin position="212"/>
        <end position="273"/>
    </location>
</feature>
<feature type="transmembrane region" description="Helical" evidence="9">
    <location>
        <begin position="97"/>
        <end position="117"/>
    </location>
</feature>
<keyword evidence="2 8" id="KW-0812">Transmembrane</keyword>
<gene>
    <name evidence="12" type="ordered locus">MROS_2560</name>
</gene>
<dbReference type="InterPro" id="IPR005170">
    <property type="entry name" value="Transptr-assoc_dom"/>
</dbReference>
<dbReference type="EMBL" id="CP003557">
    <property type="protein sequence ID" value="AFN75790.1"/>
    <property type="molecule type" value="Genomic_DNA"/>
</dbReference>
<dbReference type="InterPro" id="IPR044751">
    <property type="entry name" value="Ion_transp-like_CBS"/>
</dbReference>
<dbReference type="Pfam" id="PF01595">
    <property type="entry name" value="CNNM"/>
    <property type="match status" value="1"/>
</dbReference>
<dbReference type="FunFam" id="3.10.580.10:FF:000002">
    <property type="entry name" value="Magnesium/cobalt efflux protein CorC"/>
    <property type="match status" value="1"/>
</dbReference>
<reference evidence="12 13" key="1">
    <citation type="journal article" date="2013" name="PLoS ONE">
        <title>Genomic analysis of Melioribacter roseus, facultatively anaerobic organotrophic bacterium representing a novel deep lineage within Bacteriodetes/Chlorobi group.</title>
        <authorList>
            <person name="Kadnikov V.V."/>
            <person name="Mardanov A.V."/>
            <person name="Podosokorskaya O.A."/>
            <person name="Gavrilov S.N."/>
            <person name="Kublanov I.V."/>
            <person name="Beletsky A.V."/>
            <person name="Bonch-Osmolovskaya E.A."/>
            <person name="Ravin N.V."/>
        </authorList>
    </citation>
    <scope>NUCLEOTIDE SEQUENCE [LARGE SCALE GENOMIC DNA]</scope>
    <source>
        <strain evidence="13">JCM 17771 / P3M-2</strain>
    </source>
</reference>
<dbReference type="Proteomes" id="UP000009011">
    <property type="component" value="Chromosome"/>
</dbReference>
<feature type="transmembrane region" description="Helical" evidence="9">
    <location>
        <begin position="61"/>
        <end position="85"/>
    </location>
</feature>
<dbReference type="SUPFAM" id="SSF56176">
    <property type="entry name" value="FAD-binding/transporter-associated domain-like"/>
    <property type="match status" value="1"/>
</dbReference>
<sequence length="428" mass="48133">MESDSFLRIVLLVISIILSGFFSGAEVALFSIDKKKIKDFRKDSKVIGSYLQLLLDNPRRILVTILLGNTVVNTAASIISVLIALDLAKVYGVSEELAVTIQILILTIIILLFGEIIPKLVANKNSINFAKVVALPLYWISVLFFPIAKILSDLLRAATSRMKTEKFKNPLLSSEITELTTLGVEKGTIEEDEHELIEGIVSFRSVTAREIMTPRVDIVAVPVDITFDELMKVINESGYSRIPLYENSLDNIIGIIYAKDLLPYLKNPEMRKSLSLRKIAREVFFVPQTKYINELLHDFQEKKLHLGIVVDEYGGTAGLISLEDILEEIVGDIRDEFDKEENPIVKVSENSYLLSGRLPIDELSELLETEFSNEDDDYDTLAGFILNHAGSIPEEGFSFVDMGVKFTVKEIHNKRINKVLVEKLPEQK</sequence>
<feature type="transmembrane region" description="Helical" evidence="9">
    <location>
        <begin position="129"/>
        <end position="148"/>
    </location>
</feature>
<keyword evidence="4 8" id="KW-1133">Transmembrane helix</keyword>
<protein>
    <submittedName>
        <fullName evidence="12">Putative membrane CBS domain protein</fullName>
    </submittedName>
</protein>
<evidence type="ECO:0000256" key="6">
    <source>
        <dbReference type="ARBA" id="ARBA00023136"/>
    </source>
</evidence>
<evidence type="ECO:0000313" key="12">
    <source>
        <dbReference type="EMBL" id="AFN75790.1"/>
    </source>
</evidence>
<dbReference type="PATRIC" id="fig|1191523.3.peg.2695"/>
<dbReference type="Gene3D" id="3.30.465.10">
    <property type="match status" value="1"/>
</dbReference>
<dbReference type="GO" id="GO:0005886">
    <property type="term" value="C:plasma membrane"/>
    <property type="evidence" value="ECO:0007669"/>
    <property type="project" value="TreeGrafter"/>
</dbReference>
<feature type="domain" description="CBS" evidence="10">
    <location>
        <begin position="279"/>
        <end position="336"/>
    </location>
</feature>
<dbReference type="GO" id="GO:0050660">
    <property type="term" value="F:flavin adenine dinucleotide binding"/>
    <property type="evidence" value="ECO:0007669"/>
    <property type="project" value="InterPro"/>
</dbReference>
<dbReference type="SUPFAM" id="SSF54631">
    <property type="entry name" value="CBS-domain pair"/>
    <property type="match status" value="1"/>
</dbReference>
<organism evidence="12 13">
    <name type="scientific">Melioribacter roseus (strain DSM 23840 / JCM 17771 / VKM B-2668 / P3M-2)</name>
    <dbReference type="NCBI Taxonomy" id="1191523"/>
    <lineage>
        <taxon>Bacteria</taxon>
        <taxon>Pseudomonadati</taxon>
        <taxon>Ignavibacteriota</taxon>
        <taxon>Ignavibacteria</taxon>
        <taxon>Ignavibacteriales</taxon>
        <taxon>Melioribacteraceae</taxon>
        <taxon>Melioribacter</taxon>
    </lineage>
</organism>
<evidence type="ECO:0000256" key="4">
    <source>
        <dbReference type="ARBA" id="ARBA00022989"/>
    </source>
</evidence>
<dbReference type="eggNOG" id="COG1253">
    <property type="taxonomic scope" value="Bacteria"/>
</dbReference>
<dbReference type="STRING" id="1191523.MROS_2560"/>
<name>I6Z9H2_MELRP</name>
<dbReference type="PROSITE" id="PS51371">
    <property type="entry name" value="CBS"/>
    <property type="match status" value="2"/>
</dbReference>
<dbReference type="AlphaFoldDB" id="I6Z9H2"/>
<dbReference type="PANTHER" id="PTHR22777:SF17">
    <property type="entry name" value="UPF0053 PROTEIN SLL0260"/>
    <property type="match status" value="1"/>
</dbReference>
<dbReference type="Gene3D" id="3.10.580.10">
    <property type="entry name" value="CBS-domain"/>
    <property type="match status" value="1"/>
</dbReference>
<dbReference type="HOGENOM" id="CLU_015237_4_1_10"/>
<dbReference type="SMART" id="SM01091">
    <property type="entry name" value="CorC_HlyC"/>
    <property type="match status" value="1"/>
</dbReference>
<evidence type="ECO:0000313" key="13">
    <source>
        <dbReference type="Proteomes" id="UP000009011"/>
    </source>
</evidence>
<evidence type="ECO:0000256" key="9">
    <source>
        <dbReference type="SAM" id="Phobius"/>
    </source>
</evidence>
<evidence type="ECO:0000259" key="10">
    <source>
        <dbReference type="PROSITE" id="PS51371"/>
    </source>
</evidence>
<evidence type="ECO:0000256" key="8">
    <source>
        <dbReference type="PROSITE-ProRule" id="PRU01193"/>
    </source>
</evidence>
<keyword evidence="3" id="KW-0677">Repeat</keyword>
<accession>I6Z9H2</accession>
<dbReference type="Pfam" id="PF03471">
    <property type="entry name" value="CorC_HlyC"/>
    <property type="match status" value="1"/>
</dbReference>
<keyword evidence="5 7" id="KW-0129">CBS domain</keyword>
<dbReference type="RefSeq" id="WP_014857220.1">
    <property type="nucleotide sequence ID" value="NC_018178.1"/>
</dbReference>
<keyword evidence="13" id="KW-1185">Reference proteome</keyword>
<dbReference type="OrthoDB" id="9798188at2"/>
<evidence type="ECO:0000259" key="11">
    <source>
        <dbReference type="PROSITE" id="PS51846"/>
    </source>
</evidence>
<dbReference type="InterPro" id="IPR046342">
    <property type="entry name" value="CBS_dom_sf"/>
</dbReference>